<dbReference type="GO" id="GO:0004416">
    <property type="term" value="F:hydroxyacylglutathione hydrolase activity"/>
    <property type="evidence" value="ECO:0007669"/>
    <property type="project" value="UniProtKB-EC"/>
</dbReference>
<reference evidence="6" key="1">
    <citation type="submission" date="2021-04" db="EMBL/GenBank/DDBJ databases">
        <authorList>
            <person name="Rodrigo-Torres L."/>
            <person name="Arahal R. D."/>
            <person name="Lucena T."/>
        </authorList>
    </citation>
    <scope>NUCLEOTIDE SEQUENCE</scope>
    <source>
        <strain evidence="6">CECT 9275</strain>
    </source>
</reference>
<evidence type="ECO:0000256" key="4">
    <source>
        <dbReference type="ARBA" id="ARBA00022833"/>
    </source>
</evidence>
<dbReference type="AlphaFoldDB" id="A0A916J9F8"/>
<dbReference type="Pfam" id="PF00753">
    <property type="entry name" value="Lactamase_B"/>
    <property type="match status" value="1"/>
</dbReference>
<dbReference type="Gene3D" id="3.60.15.10">
    <property type="entry name" value="Ribonuclease Z/Hydroxyacylglutathione hydrolase-like"/>
    <property type="match status" value="1"/>
</dbReference>
<dbReference type="CDD" id="cd06262">
    <property type="entry name" value="metallo-hydrolase-like_MBL-fold"/>
    <property type="match status" value="1"/>
</dbReference>
<dbReference type="InterPro" id="IPR036866">
    <property type="entry name" value="RibonucZ/Hydroxyglut_hydro"/>
</dbReference>
<dbReference type="SMART" id="SM00849">
    <property type="entry name" value="Lactamase_B"/>
    <property type="match status" value="1"/>
</dbReference>
<protein>
    <submittedName>
        <fullName evidence="6">Hydroxyacylglutathione hydrolase GloC</fullName>
        <ecNumber evidence="6">3.1.2.6</ecNumber>
    </submittedName>
</protein>
<evidence type="ECO:0000256" key="1">
    <source>
        <dbReference type="ARBA" id="ARBA00001947"/>
    </source>
</evidence>
<evidence type="ECO:0000256" key="2">
    <source>
        <dbReference type="ARBA" id="ARBA00022723"/>
    </source>
</evidence>
<dbReference type="InterPro" id="IPR051453">
    <property type="entry name" value="MBL_Glyoxalase_II"/>
</dbReference>
<evidence type="ECO:0000259" key="5">
    <source>
        <dbReference type="SMART" id="SM00849"/>
    </source>
</evidence>
<comment type="caution">
    <text evidence="6">The sequence shown here is derived from an EMBL/GenBank/DDBJ whole genome shotgun (WGS) entry which is preliminary data.</text>
</comment>
<feature type="domain" description="Metallo-beta-lactamase" evidence="5">
    <location>
        <begin position="47"/>
        <end position="229"/>
    </location>
</feature>
<dbReference type="GO" id="GO:0046872">
    <property type="term" value="F:metal ion binding"/>
    <property type="evidence" value="ECO:0007669"/>
    <property type="project" value="UniProtKB-KW"/>
</dbReference>
<keyword evidence="2" id="KW-0479">Metal-binding</keyword>
<evidence type="ECO:0000256" key="3">
    <source>
        <dbReference type="ARBA" id="ARBA00022801"/>
    </source>
</evidence>
<name>A0A916J9F8_9BACT</name>
<dbReference type="SUPFAM" id="SSF56281">
    <property type="entry name" value="Metallo-hydrolase/oxidoreductase"/>
    <property type="match status" value="1"/>
</dbReference>
<proteinExistence type="predicted"/>
<dbReference type="EMBL" id="CAJRAF010000001">
    <property type="protein sequence ID" value="CAG4993771.1"/>
    <property type="molecule type" value="Genomic_DNA"/>
</dbReference>
<dbReference type="Proteomes" id="UP000680038">
    <property type="component" value="Unassembled WGS sequence"/>
</dbReference>
<dbReference type="EC" id="3.1.2.6" evidence="6"/>
<evidence type="ECO:0000313" key="6">
    <source>
        <dbReference type="EMBL" id="CAG4993771.1"/>
    </source>
</evidence>
<evidence type="ECO:0000313" key="7">
    <source>
        <dbReference type="Proteomes" id="UP000680038"/>
    </source>
</evidence>
<sequence length="249" mass="28309">MTGVPFLFNNQDVTKCFVNLHGAINLYRRQNNQEMLKIQTFTFNPFSENTYVLYDETKEAVIIDPGCYEQRELNELYSFIETNGLKPVKILNTHAHIDHVLGVAPVKRKYGIPFLLHKIDEPLLKAVKTYAPNYGFVLFEEPEIDTYLTEGKDVTFGKTTLKVIFVPGHAPGHVAFVNDESRMVVGGDVLFRQSIGRTDLPGGDFNTLLNSIRTKMFTLPDDYTVYAGHMQPTTIGYEKKHNPFLNEAI</sequence>
<gene>
    <name evidence="6" type="primary">gloC</name>
    <name evidence="6" type="ORF">DYBT9275_01231</name>
</gene>
<keyword evidence="4" id="KW-0862">Zinc</keyword>
<dbReference type="InterPro" id="IPR001279">
    <property type="entry name" value="Metallo-B-lactamas"/>
</dbReference>
<accession>A0A916J9F8</accession>
<organism evidence="6 7">
    <name type="scientific">Dyadobacter helix</name>
    <dbReference type="NCBI Taxonomy" id="2822344"/>
    <lineage>
        <taxon>Bacteria</taxon>
        <taxon>Pseudomonadati</taxon>
        <taxon>Bacteroidota</taxon>
        <taxon>Cytophagia</taxon>
        <taxon>Cytophagales</taxon>
        <taxon>Spirosomataceae</taxon>
        <taxon>Dyadobacter</taxon>
    </lineage>
</organism>
<keyword evidence="7" id="KW-1185">Reference proteome</keyword>
<keyword evidence="3 6" id="KW-0378">Hydrolase</keyword>
<dbReference type="PANTHER" id="PTHR46233">
    <property type="entry name" value="HYDROXYACYLGLUTATHIONE HYDROLASE GLOC"/>
    <property type="match status" value="1"/>
</dbReference>
<dbReference type="PANTHER" id="PTHR46233:SF3">
    <property type="entry name" value="HYDROXYACYLGLUTATHIONE HYDROLASE GLOC"/>
    <property type="match status" value="1"/>
</dbReference>
<comment type="cofactor">
    <cofactor evidence="1">
        <name>Zn(2+)</name>
        <dbReference type="ChEBI" id="CHEBI:29105"/>
    </cofactor>
</comment>